<keyword evidence="3" id="KW-1185">Reference proteome</keyword>
<accession>A0AAV9QN54</accession>
<gene>
    <name evidence="2" type="ORF">CRENBAI_012021</name>
</gene>
<dbReference type="Proteomes" id="UP001311232">
    <property type="component" value="Unassembled WGS sequence"/>
</dbReference>
<reference evidence="2 3" key="1">
    <citation type="submission" date="2021-06" db="EMBL/GenBank/DDBJ databases">
        <authorList>
            <person name="Palmer J.M."/>
        </authorList>
    </citation>
    <scope>NUCLEOTIDE SEQUENCE [LARGE SCALE GENOMIC DNA]</scope>
    <source>
        <strain evidence="2 3">MEX-2019</strain>
        <tissue evidence="2">Muscle</tissue>
    </source>
</reference>
<feature type="non-terminal residue" evidence="2">
    <location>
        <position position="296"/>
    </location>
</feature>
<name>A0AAV9QN54_9TELE</name>
<evidence type="ECO:0000313" key="3">
    <source>
        <dbReference type="Proteomes" id="UP001311232"/>
    </source>
</evidence>
<sequence length="296" mass="31487">MGASSFSQAKENRFTWVFSVLAGDFSPKPCASAGLGRESHCWAPRDTANLSPRPTKHMWPGFGKTPRNPRVPCKGIDWPVFQGPGRKPQSPEPRFDYWPDSPLHTLARVSGETGVFPPTPAVLRGVSTDSPQHRFEAHGLPNRFEEPVVLLHGLTELPPGPVFAPAKPGPNTLGLTYPSAPSGVPQTSHPGPPFFSFTASPFSQCPPPGSGIAAAQGPQTLAQYGGGQLTIDGSARRSHRPSFSLGLPGFLLPQQSNSHQVVTVDTQPPPPSVQNIGEGLMIRPTKSIIALLLGAL</sequence>
<organism evidence="2 3">
    <name type="scientific">Crenichthys baileyi</name>
    <name type="common">White River springfish</name>
    <dbReference type="NCBI Taxonomy" id="28760"/>
    <lineage>
        <taxon>Eukaryota</taxon>
        <taxon>Metazoa</taxon>
        <taxon>Chordata</taxon>
        <taxon>Craniata</taxon>
        <taxon>Vertebrata</taxon>
        <taxon>Euteleostomi</taxon>
        <taxon>Actinopterygii</taxon>
        <taxon>Neopterygii</taxon>
        <taxon>Teleostei</taxon>
        <taxon>Neoteleostei</taxon>
        <taxon>Acanthomorphata</taxon>
        <taxon>Ovalentaria</taxon>
        <taxon>Atherinomorphae</taxon>
        <taxon>Cyprinodontiformes</taxon>
        <taxon>Goodeidae</taxon>
        <taxon>Crenichthys</taxon>
    </lineage>
</organism>
<feature type="region of interest" description="Disordered" evidence="1">
    <location>
        <begin position="46"/>
        <end position="66"/>
    </location>
</feature>
<protein>
    <submittedName>
        <fullName evidence="2">Uncharacterized protein</fullName>
    </submittedName>
</protein>
<dbReference type="AlphaFoldDB" id="A0AAV9QN54"/>
<proteinExistence type="predicted"/>
<evidence type="ECO:0000256" key="1">
    <source>
        <dbReference type="SAM" id="MobiDB-lite"/>
    </source>
</evidence>
<comment type="caution">
    <text evidence="2">The sequence shown here is derived from an EMBL/GenBank/DDBJ whole genome shotgun (WGS) entry which is preliminary data.</text>
</comment>
<dbReference type="EMBL" id="JAHHUM010003110">
    <property type="protein sequence ID" value="KAK5598413.1"/>
    <property type="molecule type" value="Genomic_DNA"/>
</dbReference>
<evidence type="ECO:0000313" key="2">
    <source>
        <dbReference type="EMBL" id="KAK5598413.1"/>
    </source>
</evidence>